<protein>
    <submittedName>
        <fullName evidence="1">Uncharacterized protein</fullName>
    </submittedName>
</protein>
<sequence length="29" mass="3336">TKKLASYAEPSIYCYTIKYIVIGNLKELI</sequence>
<comment type="caution">
    <text evidence="1">The sequence shown here is derived from an EMBL/GenBank/DDBJ whole genome shotgun (WGS) entry which is preliminary data.</text>
</comment>
<gene>
    <name evidence="1" type="ORF">S12H4_32758</name>
</gene>
<proteinExistence type="predicted"/>
<dbReference type="EMBL" id="BARW01019231">
    <property type="protein sequence ID" value="GAI92932.1"/>
    <property type="molecule type" value="Genomic_DNA"/>
</dbReference>
<accession>X1SIS3</accession>
<evidence type="ECO:0000313" key="1">
    <source>
        <dbReference type="EMBL" id="GAI92932.1"/>
    </source>
</evidence>
<feature type="non-terminal residue" evidence="1">
    <location>
        <position position="1"/>
    </location>
</feature>
<reference evidence="1" key="1">
    <citation type="journal article" date="2014" name="Front. Microbiol.">
        <title>High frequency of phylogenetically diverse reductive dehalogenase-homologous genes in deep subseafloor sedimentary metagenomes.</title>
        <authorList>
            <person name="Kawai M."/>
            <person name="Futagami T."/>
            <person name="Toyoda A."/>
            <person name="Takaki Y."/>
            <person name="Nishi S."/>
            <person name="Hori S."/>
            <person name="Arai W."/>
            <person name="Tsubouchi T."/>
            <person name="Morono Y."/>
            <person name="Uchiyama I."/>
            <person name="Ito T."/>
            <person name="Fujiyama A."/>
            <person name="Inagaki F."/>
            <person name="Takami H."/>
        </authorList>
    </citation>
    <scope>NUCLEOTIDE SEQUENCE</scope>
    <source>
        <strain evidence="1">Expedition CK06-06</strain>
    </source>
</reference>
<organism evidence="1">
    <name type="scientific">marine sediment metagenome</name>
    <dbReference type="NCBI Taxonomy" id="412755"/>
    <lineage>
        <taxon>unclassified sequences</taxon>
        <taxon>metagenomes</taxon>
        <taxon>ecological metagenomes</taxon>
    </lineage>
</organism>
<name>X1SIS3_9ZZZZ</name>
<dbReference type="AlphaFoldDB" id="X1SIS3"/>